<gene>
    <name evidence="1" type="ORF">DPEC_G00104070</name>
</gene>
<proteinExistence type="predicted"/>
<reference evidence="1" key="1">
    <citation type="submission" date="2021-05" db="EMBL/GenBank/DDBJ databases">
        <authorList>
            <person name="Pan Q."/>
            <person name="Jouanno E."/>
            <person name="Zahm M."/>
            <person name="Klopp C."/>
            <person name="Cabau C."/>
            <person name="Louis A."/>
            <person name="Berthelot C."/>
            <person name="Parey E."/>
            <person name="Roest Crollius H."/>
            <person name="Montfort J."/>
            <person name="Robinson-Rechavi M."/>
            <person name="Bouchez O."/>
            <person name="Lampietro C."/>
            <person name="Lopez Roques C."/>
            <person name="Donnadieu C."/>
            <person name="Postlethwait J."/>
            <person name="Bobe J."/>
            <person name="Dillon D."/>
            <person name="Chandos A."/>
            <person name="von Hippel F."/>
            <person name="Guiguen Y."/>
        </authorList>
    </citation>
    <scope>NUCLEOTIDE SEQUENCE</scope>
    <source>
        <strain evidence="1">YG-Jan2019</strain>
    </source>
</reference>
<name>A0ACC2GYB4_DALPE</name>
<evidence type="ECO:0000313" key="1">
    <source>
        <dbReference type="EMBL" id="KAJ8008365.1"/>
    </source>
</evidence>
<organism evidence="1 2">
    <name type="scientific">Dallia pectoralis</name>
    <name type="common">Alaska blackfish</name>
    <dbReference type="NCBI Taxonomy" id="75939"/>
    <lineage>
        <taxon>Eukaryota</taxon>
        <taxon>Metazoa</taxon>
        <taxon>Chordata</taxon>
        <taxon>Craniata</taxon>
        <taxon>Vertebrata</taxon>
        <taxon>Euteleostomi</taxon>
        <taxon>Actinopterygii</taxon>
        <taxon>Neopterygii</taxon>
        <taxon>Teleostei</taxon>
        <taxon>Protacanthopterygii</taxon>
        <taxon>Esociformes</taxon>
        <taxon>Umbridae</taxon>
        <taxon>Dallia</taxon>
    </lineage>
</organism>
<accession>A0ACC2GYB4</accession>
<comment type="caution">
    <text evidence="1">The sequence shown here is derived from an EMBL/GenBank/DDBJ whole genome shotgun (WGS) entry which is preliminary data.</text>
</comment>
<protein>
    <submittedName>
        <fullName evidence="1">Uncharacterized protein</fullName>
    </submittedName>
</protein>
<dbReference type="Proteomes" id="UP001157502">
    <property type="component" value="Chromosome 8"/>
</dbReference>
<evidence type="ECO:0000313" key="2">
    <source>
        <dbReference type="Proteomes" id="UP001157502"/>
    </source>
</evidence>
<sequence>MAGRLTSLECQVAAPSIYLVILHITYVSMQPTVFQPVRTEWVPLGDSVTFQCSCMEDALVTVLWLKQTPENGLVTILTIYYEDVKYKGHFVNVSRFELQMDKVSFNLTIRNVSLTDVGSYHCGVIWYNEYYFGKGAYLKIQVNESTKVIITNKTQGNLIRLTDIITYLLVVIIVILLITNILPVILWRRNLQKDVTMDISPTDQNQSTDTQNYAALNFSGKRSEHRNGRGHGRDELGPNVVYAAIK</sequence>
<dbReference type="EMBL" id="CM055735">
    <property type="protein sequence ID" value="KAJ8008365.1"/>
    <property type="molecule type" value="Genomic_DNA"/>
</dbReference>
<keyword evidence="2" id="KW-1185">Reference proteome</keyword>